<accession>A0A225VN23</accession>
<evidence type="ECO:0000313" key="1">
    <source>
        <dbReference type="EMBL" id="OWZ06514.1"/>
    </source>
</evidence>
<sequence length="213" mass="23723">MRETPYRRLGHVQFRIDNTSAVGWQNNMGYLNPRPQTIIHLLGASGFQSAHVAGPENTIADADSPGQVGRDRIRPGLDLAHYLRTHSVAASTCGVYRKMLHTWFEWSTHRDIQPTLIGVPATSQVQSVTDFVLHGFQCGTAPPEDPRNDNRFDLPRHLTFFSGRQPGLYQRSLTILYGLEGGHSSRSTRTTLGTVTIAAAQTLLQFHRPVEPL</sequence>
<dbReference type="AlphaFoldDB" id="A0A225VN23"/>
<dbReference type="OrthoDB" id="101778at2759"/>
<proteinExistence type="predicted"/>
<comment type="caution">
    <text evidence="1">The sequence shown here is derived from an EMBL/GenBank/DDBJ whole genome shotgun (WGS) entry which is preliminary data.</text>
</comment>
<protein>
    <submittedName>
        <fullName evidence="1">Uncharacterized protein</fullName>
    </submittedName>
</protein>
<gene>
    <name evidence="1" type="ORF">PHMEG_00021220</name>
</gene>
<dbReference type="Proteomes" id="UP000198211">
    <property type="component" value="Unassembled WGS sequence"/>
</dbReference>
<evidence type="ECO:0000313" key="2">
    <source>
        <dbReference type="Proteomes" id="UP000198211"/>
    </source>
</evidence>
<name>A0A225VN23_9STRA</name>
<keyword evidence="2" id="KW-1185">Reference proteome</keyword>
<organism evidence="1 2">
    <name type="scientific">Phytophthora megakarya</name>
    <dbReference type="NCBI Taxonomy" id="4795"/>
    <lineage>
        <taxon>Eukaryota</taxon>
        <taxon>Sar</taxon>
        <taxon>Stramenopiles</taxon>
        <taxon>Oomycota</taxon>
        <taxon>Peronosporomycetes</taxon>
        <taxon>Peronosporales</taxon>
        <taxon>Peronosporaceae</taxon>
        <taxon>Phytophthora</taxon>
    </lineage>
</organism>
<dbReference type="EMBL" id="NBNE01003928">
    <property type="protein sequence ID" value="OWZ06514.1"/>
    <property type="molecule type" value="Genomic_DNA"/>
</dbReference>
<reference evidence="2" key="1">
    <citation type="submission" date="2017-03" db="EMBL/GenBank/DDBJ databases">
        <title>Phytopthora megakarya and P. palmivora, two closely related causual agents of cacao black pod achieved similar genome size and gene model numbers by different mechanisms.</title>
        <authorList>
            <person name="Ali S."/>
            <person name="Shao J."/>
            <person name="Larry D.J."/>
            <person name="Kronmiller B."/>
            <person name="Shen D."/>
            <person name="Strem M.D."/>
            <person name="Melnick R.L."/>
            <person name="Guiltinan M.J."/>
            <person name="Tyler B.M."/>
            <person name="Meinhardt L.W."/>
            <person name="Bailey B.A."/>
        </authorList>
    </citation>
    <scope>NUCLEOTIDE SEQUENCE [LARGE SCALE GENOMIC DNA]</scope>
    <source>
        <strain evidence="2">zdho120</strain>
    </source>
</reference>